<evidence type="ECO:0000313" key="3">
    <source>
        <dbReference type="Proteomes" id="UP001354971"/>
    </source>
</evidence>
<dbReference type="Proteomes" id="UP001354971">
    <property type="component" value="Unassembled WGS sequence"/>
</dbReference>
<protein>
    <submittedName>
        <fullName evidence="2">DUF6090 family protein</fullName>
    </submittedName>
</protein>
<dbReference type="RefSeq" id="WP_330199257.1">
    <property type="nucleotide sequence ID" value="NZ_JAZDRP010000005.1"/>
</dbReference>
<dbReference type="EMBL" id="JAZDRP010000005">
    <property type="protein sequence ID" value="MEE2526594.1"/>
    <property type="molecule type" value="Genomic_DNA"/>
</dbReference>
<keyword evidence="3" id="KW-1185">Reference proteome</keyword>
<dbReference type="Pfam" id="PF19578">
    <property type="entry name" value="DUF6090"/>
    <property type="match status" value="1"/>
</dbReference>
<reference evidence="2 3" key="1">
    <citation type="submission" date="2024-01" db="EMBL/GenBank/DDBJ databases">
        <title>Hyphobacterium bacterium isolated from marine sediment.</title>
        <authorList>
            <person name="Zhao S."/>
        </authorList>
    </citation>
    <scope>NUCLEOTIDE SEQUENCE [LARGE SCALE GENOMIC DNA]</scope>
    <source>
        <strain evidence="3">HN65</strain>
    </source>
</reference>
<keyword evidence="1" id="KW-1133">Transmembrane helix</keyword>
<accession>A0ABU7LRR1</accession>
<organism evidence="2 3">
    <name type="scientific">Hyphobacterium lacteum</name>
    <dbReference type="NCBI Taxonomy" id="3116575"/>
    <lineage>
        <taxon>Bacteria</taxon>
        <taxon>Pseudomonadati</taxon>
        <taxon>Pseudomonadota</taxon>
        <taxon>Alphaproteobacteria</taxon>
        <taxon>Maricaulales</taxon>
        <taxon>Maricaulaceae</taxon>
        <taxon>Hyphobacterium</taxon>
    </lineage>
</organism>
<feature type="transmembrane region" description="Helical" evidence="1">
    <location>
        <begin position="15"/>
        <end position="35"/>
    </location>
</feature>
<name>A0ABU7LRR1_9PROT</name>
<keyword evidence="1" id="KW-0472">Membrane</keyword>
<evidence type="ECO:0000313" key="2">
    <source>
        <dbReference type="EMBL" id="MEE2526594.1"/>
    </source>
</evidence>
<keyword evidence="1" id="KW-0812">Transmembrane</keyword>
<evidence type="ECO:0000256" key="1">
    <source>
        <dbReference type="SAM" id="Phobius"/>
    </source>
</evidence>
<dbReference type="InterPro" id="IPR045749">
    <property type="entry name" value="DUF6090"/>
</dbReference>
<sequence>MILANLAKAIREQNYYAVFLEFVIVVVGVLLAFQISAWSANRANRALALDSLDRLASDLEMERANWQHTLDYYSSTRAHALRALEAYRNPPDAPGEALLIDLYQASQQWNVTARTGTYDELVATGRIAFIDDEDLRALLTNHYERTGARSLTLRDPSDYRERIRSDMDERVQLEIRARCNDSYVTDEFNYVFLRLPESCDLDLPVDLMQQEAERLLAMSEIQRSLRFHLAILESRLGTIENGVLTSEITLEAVREAIE</sequence>
<proteinExistence type="predicted"/>
<comment type="caution">
    <text evidence="2">The sequence shown here is derived from an EMBL/GenBank/DDBJ whole genome shotgun (WGS) entry which is preliminary data.</text>
</comment>
<gene>
    <name evidence="2" type="ORF">V0U79_09465</name>
</gene>